<dbReference type="AlphaFoldDB" id="A0A7X9X9Q8"/>
<comment type="caution">
    <text evidence="3">The sequence shown here is derived from an EMBL/GenBank/DDBJ whole genome shotgun (WGS) entry which is preliminary data.</text>
</comment>
<feature type="compositionally biased region" description="Basic and acidic residues" evidence="1">
    <location>
        <begin position="185"/>
        <end position="200"/>
    </location>
</feature>
<dbReference type="RefSeq" id="WP_169657297.1">
    <property type="nucleotide sequence ID" value="NZ_JABANE010000033.1"/>
</dbReference>
<accession>A0A7X9X9Q8</accession>
<proteinExistence type="predicted"/>
<evidence type="ECO:0000313" key="3">
    <source>
        <dbReference type="EMBL" id="NME69010.1"/>
    </source>
</evidence>
<feature type="compositionally biased region" description="Basic and acidic residues" evidence="1">
    <location>
        <begin position="145"/>
        <end position="158"/>
    </location>
</feature>
<organism evidence="3 4">
    <name type="scientific">Flammeovirga aprica JL-4</name>
    <dbReference type="NCBI Taxonomy" id="694437"/>
    <lineage>
        <taxon>Bacteria</taxon>
        <taxon>Pseudomonadati</taxon>
        <taxon>Bacteroidota</taxon>
        <taxon>Cytophagia</taxon>
        <taxon>Cytophagales</taxon>
        <taxon>Flammeovirgaceae</taxon>
        <taxon>Flammeovirga</taxon>
    </lineage>
</organism>
<protein>
    <submittedName>
        <fullName evidence="3">Uncharacterized protein</fullName>
    </submittedName>
</protein>
<sequence length="207" mass="23379">MNNGVFDRIGGGAFIFNMIQGNILSMIYADPFPVWQILTNVSTMLSVLWLTLKIFNEYMITRNKMEKVLNKISEDKVIEKAQVFFKNNPKVNKVFVFGDGMLFSEASKSYADEYSLYYKSEPISFERSYFEENAEEAKSAVSADTPKKEESKAEKETTDVNGAVADKMTEATSKAEEAENAVSAKEVKKEDVKTIPEKKTTTVKKPK</sequence>
<evidence type="ECO:0000256" key="1">
    <source>
        <dbReference type="SAM" id="MobiDB-lite"/>
    </source>
</evidence>
<feature type="region of interest" description="Disordered" evidence="1">
    <location>
        <begin position="137"/>
        <end position="207"/>
    </location>
</feature>
<feature type="transmembrane region" description="Helical" evidence="2">
    <location>
        <begin position="12"/>
        <end position="29"/>
    </location>
</feature>
<dbReference type="EMBL" id="JABANE010000033">
    <property type="protein sequence ID" value="NME69010.1"/>
    <property type="molecule type" value="Genomic_DNA"/>
</dbReference>
<keyword evidence="4" id="KW-1185">Reference proteome</keyword>
<dbReference type="Proteomes" id="UP000576082">
    <property type="component" value="Unassembled WGS sequence"/>
</dbReference>
<gene>
    <name evidence="3" type="ORF">HHU12_13635</name>
</gene>
<keyword evidence="2" id="KW-0472">Membrane</keyword>
<evidence type="ECO:0000313" key="4">
    <source>
        <dbReference type="Proteomes" id="UP000576082"/>
    </source>
</evidence>
<keyword evidence="2" id="KW-0812">Transmembrane</keyword>
<feature type="compositionally biased region" description="Basic and acidic residues" evidence="1">
    <location>
        <begin position="167"/>
        <end position="177"/>
    </location>
</feature>
<reference evidence="3 4" key="1">
    <citation type="submission" date="2020-04" db="EMBL/GenBank/DDBJ databases">
        <title>Flammeovirga sp. SR4, a novel species isolated from seawater.</title>
        <authorList>
            <person name="Wang X."/>
        </authorList>
    </citation>
    <scope>NUCLEOTIDE SEQUENCE [LARGE SCALE GENOMIC DNA]</scope>
    <source>
        <strain evidence="3 4">ATCC 23126</strain>
    </source>
</reference>
<feature type="transmembrane region" description="Helical" evidence="2">
    <location>
        <begin position="35"/>
        <end position="55"/>
    </location>
</feature>
<name>A0A7X9X9Q8_9BACT</name>
<keyword evidence="2" id="KW-1133">Transmembrane helix</keyword>
<evidence type="ECO:0000256" key="2">
    <source>
        <dbReference type="SAM" id="Phobius"/>
    </source>
</evidence>